<protein>
    <submittedName>
        <fullName evidence="1">Uncharacterized protein</fullName>
    </submittedName>
</protein>
<gene>
    <name evidence="1" type="ordered locus">CAP2UW1_3706</name>
</gene>
<proteinExistence type="predicted"/>
<dbReference type="KEGG" id="app:CAP2UW1_3706"/>
<organism evidence="1">
    <name type="scientific">Accumulibacter regalis</name>
    <dbReference type="NCBI Taxonomy" id="522306"/>
    <lineage>
        <taxon>Bacteria</taxon>
        <taxon>Pseudomonadati</taxon>
        <taxon>Pseudomonadota</taxon>
        <taxon>Betaproteobacteria</taxon>
        <taxon>Candidatus Accumulibacter</taxon>
    </lineage>
</organism>
<name>C7RKN9_ACCRE</name>
<accession>C7RKN9</accession>
<reference evidence="1" key="1">
    <citation type="submission" date="2009-08" db="EMBL/GenBank/DDBJ databases">
        <authorList>
            <consortium name="US DOE Joint Genome Institute"/>
            <person name="Lucas S."/>
            <person name="Copeland A."/>
            <person name="Lapidus A."/>
            <person name="Glavina del Rio T."/>
            <person name="Dalin E."/>
            <person name="Tice H."/>
            <person name="Bruce D."/>
            <person name="Barry K."/>
            <person name="Pitluck S."/>
            <person name="Lowry S."/>
            <person name="Larimer F."/>
            <person name="Land M."/>
            <person name="Hauser L."/>
            <person name="Kyrpides N."/>
            <person name="Ivanova N."/>
            <person name="McMahon K.D."/>
            <person name="Hugenholtz P."/>
        </authorList>
    </citation>
    <scope>NUCLEOTIDE SEQUENCE</scope>
    <source>
        <strain evidence="1">UW-1</strain>
    </source>
</reference>
<dbReference type="AlphaFoldDB" id="C7RKN9"/>
<dbReference type="HOGENOM" id="CLU_2949534_0_0_4"/>
<evidence type="ECO:0000313" key="1">
    <source>
        <dbReference type="EMBL" id="ACV36959.1"/>
    </source>
</evidence>
<reference evidence="1" key="2">
    <citation type="submission" date="2009-09" db="EMBL/GenBank/DDBJ databases">
        <title>Complete sequence of chromosome of Candidatus Accumulibacter phosphatis clade IIA str. UW-1.</title>
        <authorList>
            <consortium name="US DOE Joint Genome Institute"/>
            <person name="Martin H.G."/>
            <person name="Ivanova N."/>
            <person name="Kunin V."/>
            <person name="Warnecke F."/>
            <person name="Barry K."/>
            <person name="He S."/>
            <person name="Salamov A."/>
            <person name="Szeto E."/>
            <person name="Dalin E."/>
            <person name="Pangilinan J.L."/>
            <person name="Lapidus A."/>
            <person name="Lowry S."/>
            <person name="Kyrpides N.C."/>
            <person name="McMahon K.D."/>
            <person name="Hugenholtz P."/>
        </authorList>
    </citation>
    <scope>NUCLEOTIDE SEQUENCE [LARGE SCALE GENOMIC DNA]</scope>
    <source>
        <strain evidence="1">UW-1</strain>
    </source>
</reference>
<dbReference type="EMBL" id="CP001715">
    <property type="protein sequence ID" value="ACV36959.1"/>
    <property type="molecule type" value="Genomic_DNA"/>
</dbReference>
<sequence>MLGAYRAMGAHKLTASSAASRGEHEYLRGEIRVYLTDRFTVAGNVRPWPTSCANAPHAS</sequence>